<feature type="compositionally biased region" description="Pro residues" evidence="5">
    <location>
        <begin position="71"/>
        <end position="80"/>
    </location>
</feature>
<dbReference type="GO" id="GO:0090729">
    <property type="term" value="F:toxin activity"/>
    <property type="evidence" value="ECO:0007669"/>
    <property type="project" value="UniProtKB-KW"/>
</dbReference>
<keyword evidence="8" id="KW-1185">Reference proteome</keyword>
<comment type="caution">
    <text evidence="7">The sequence shown here is derived from an EMBL/GenBank/DDBJ whole genome shotgun (WGS) entry which is preliminary data.</text>
</comment>
<keyword evidence="3" id="KW-0843">Virulence</keyword>
<dbReference type="SUPFAM" id="SSF56399">
    <property type="entry name" value="ADP-ribosylation"/>
    <property type="match status" value="1"/>
</dbReference>
<proteinExistence type="predicted"/>
<dbReference type="Gene3D" id="3.90.210.10">
    <property type="entry name" value="Heat-Labile Enterotoxin, subunit A"/>
    <property type="match status" value="1"/>
</dbReference>
<evidence type="ECO:0000256" key="4">
    <source>
        <dbReference type="ARBA" id="ARBA00023157"/>
    </source>
</evidence>
<keyword evidence="1" id="KW-0800">Toxin</keyword>
<feature type="region of interest" description="Disordered" evidence="5">
    <location>
        <begin position="43"/>
        <end position="104"/>
    </location>
</feature>
<dbReference type="AlphaFoldDB" id="A0AAJ0FPJ5"/>
<evidence type="ECO:0000256" key="2">
    <source>
        <dbReference type="ARBA" id="ARBA00022729"/>
    </source>
</evidence>
<reference evidence="7" key="1">
    <citation type="submission" date="2023-06" db="EMBL/GenBank/DDBJ databases">
        <title>Conoideocrella luteorostrata (Hypocreales: Clavicipitaceae), a potential biocontrol fungus for elongate hemlock scale in United States Christmas tree production areas.</title>
        <authorList>
            <person name="Barrett H."/>
            <person name="Lovett B."/>
            <person name="Macias A.M."/>
            <person name="Stajich J.E."/>
            <person name="Kasson M.T."/>
        </authorList>
    </citation>
    <scope>NUCLEOTIDE SEQUENCE</scope>
    <source>
        <strain evidence="7">ARSEF 14590</strain>
    </source>
</reference>
<evidence type="ECO:0000313" key="7">
    <source>
        <dbReference type="EMBL" id="KAK2592002.1"/>
    </source>
</evidence>
<evidence type="ECO:0000256" key="3">
    <source>
        <dbReference type="ARBA" id="ARBA00023026"/>
    </source>
</evidence>
<gene>
    <name evidence="7" type="ORF">QQS21_010305</name>
</gene>
<dbReference type="Proteomes" id="UP001251528">
    <property type="component" value="Unassembled WGS sequence"/>
</dbReference>
<evidence type="ECO:0000256" key="1">
    <source>
        <dbReference type="ARBA" id="ARBA00022656"/>
    </source>
</evidence>
<sequence>MRLLFLSLFLLLLDTGGTTQTHDKKFKRVYNVHDPSCVDVARGRNRNGGLQPIPLHCQGDTAPGTRRIKRQPPPPPPPKLPSEDWKPQKPSTPQQPPAEGAKSEVLWRGEVFRTHKDVKNAGGFNSHAKRIFERSHPDHPNGMTQEMFTKGSSLYEHGVYKNAFSSYVPTSTSREAAKNFAMKPDKVGYLYKIRSSPDMVDVSGSLGGSQYYKNAHELEVAGVYEIPWRQVEGWHTITHDAAGQKYIEGEFVENPEFAPVSGAGTYSSEPSLGGWPEGNLAWENERWAPFKDKPVEGFLNEYLLKRRFAGNVEEFKKWRSDDWSQLPCSGSSPGKRASGTDPCVLIRKGSSEGEIPGTSEESNKNGKTGQDAESEKVDQGPDEEGANRRPKAEGGNQRPGNKRPPSKTPGELPENGVKPTIGESAVEEASSKEFAQLALRYKLSSVVENKFKLSLPSFRTDKLKYKPFGVAPGRLRSKSFGQLFAKSFKKSFHSLAVGLYVVDVYKALANNVSAVDRIAALTSIVPLVGCATEFEKDVEDKGEVKANDVVDAALCEAGDVLLFSRAGAPLGAAIHLGRFIINLIRDIPALIGGPSPKDVRKVKGVRDDAWTSFLQEHVFKDISSKEFGNMLRGALAVESLSFLSEGAQTIGILRASEELAVKQANNTEDEGQLKDFFKNTTEKARLRLDATILDTQRKYLLDLVGNVRDKHQNASILAAANEYNELFIKDKLPEAAEDFKKEIRDGKPPLPDGLTVAYLIGQGAGQGIEQPKTPEREIQKILTSSEQPTKALVSRGENDQASWEIHPLALSPTNYLKMKKDGITQNDINSISIQQTDAIMKFFASNSTQGDKPKPPDQLDGQIAQEFQILVALKMGQTLKYWKPSEDKTLDFFPESAAKDPTATIASILGLKEQDVKAVLGK</sequence>
<protein>
    <recommendedName>
        <fullName evidence="9">Enterotoxin</fullName>
    </recommendedName>
</protein>
<organism evidence="7 8">
    <name type="scientific">Conoideocrella luteorostrata</name>
    <dbReference type="NCBI Taxonomy" id="1105319"/>
    <lineage>
        <taxon>Eukaryota</taxon>
        <taxon>Fungi</taxon>
        <taxon>Dikarya</taxon>
        <taxon>Ascomycota</taxon>
        <taxon>Pezizomycotina</taxon>
        <taxon>Sordariomycetes</taxon>
        <taxon>Hypocreomycetidae</taxon>
        <taxon>Hypocreales</taxon>
        <taxon>Clavicipitaceae</taxon>
        <taxon>Conoideocrella</taxon>
    </lineage>
</organism>
<evidence type="ECO:0000256" key="5">
    <source>
        <dbReference type="SAM" id="MobiDB-lite"/>
    </source>
</evidence>
<evidence type="ECO:0008006" key="9">
    <source>
        <dbReference type="Google" id="ProtNLM"/>
    </source>
</evidence>
<keyword evidence="4" id="KW-1015">Disulfide bond</keyword>
<evidence type="ECO:0000313" key="8">
    <source>
        <dbReference type="Proteomes" id="UP001251528"/>
    </source>
</evidence>
<dbReference type="EMBL" id="JASWJB010000295">
    <property type="protein sequence ID" value="KAK2592002.1"/>
    <property type="molecule type" value="Genomic_DNA"/>
</dbReference>
<feature type="compositionally biased region" description="Basic and acidic residues" evidence="5">
    <location>
        <begin position="373"/>
        <end position="392"/>
    </location>
</feature>
<evidence type="ECO:0000256" key="6">
    <source>
        <dbReference type="SAM" id="SignalP"/>
    </source>
</evidence>
<dbReference type="InterPro" id="IPR001144">
    <property type="entry name" value="Enterotoxin_A"/>
</dbReference>
<keyword evidence="2 6" id="KW-0732">Signal</keyword>
<name>A0AAJ0FPJ5_9HYPO</name>
<feature type="signal peptide" evidence="6">
    <location>
        <begin position="1"/>
        <end position="19"/>
    </location>
</feature>
<feature type="region of interest" description="Disordered" evidence="5">
    <location>
        <begin position="319"/>
        <end position="418"/>
    </location>
</feature>
<feature type="chain" id="PRO_5042558852" description="Enterotoxin" evidence="6">
    <location>
        <begin position="20"/>
        <end position="922"/>
    </location>
</feature>
<dbReference type="Pfam" id="PF01375">
    <property type="entry name" value="Enterotoxin_a"/>
    <property type="match status" value="1"/>
</dbReference>
<accession>A0AAJ0FPJ5</accession>